<keyword evidence="1 2" id="KW-0238">DNA-binding</keyword>
<dbReference type="InterPro" id="IPR036271">
    <property type="entry name" value="Tet_transcr_reg_TetR-rel_C_sf"/>
</dbReference>
<reference evidence="4 5" key="1">
    <citation type="submission" date="2019-07" db="EMBL/GenBank/DDBJ databases">
        <title>Whole genome shotgun sequence of Cellulomonas composti NBRC 100758.</title>
        <authorList>
            <person name="Hosoyama A."/>
            <person name="Uohara A."/>
            <person name="Ohji S."/>
            <person name="Ichikawa N."/>
        </authorList>
    </citation>
    <scope>NUCLEOTIDE SEQUENCE [LARGE SCALE GENOMIC DNA]</scope>
    <source>
        <strain evidence="4 5">NBRC 100758</strain>
    </source>
</reference>
<dbReference type="PROSITE" id="PS50977">
    <property type="entry name" value="HTH_TETR_2"/>
    <property type="match status" value="1"/>
</dbReference>
<dbReference type="Pfam" id="PF00440">
    <property type="entry name" value="TetR_N"/>
    <property type="match status" value="1"/>
</dbReference>
<organism evidence="4 5">
    <name type="scientific">Cellulomonas composti</name>
    <dbReference type="NCBI Taxonomy" id="266130"/>
    <lineage>
        <taxon>Bacteria</taxon>
        <taxon>Bacillati</taxon>
        <taxon>Actinomycetota</taxon>
        <taxon>Actinomycetes</taxon>
        <taxon>Micrococcales</taxon>
        <taxon>Cellulomonadaceae</taxon>
        <taxon>Cellulomonas</taxon>
    </lineage>
</organism>
<evidence type="ECO:0000256" key="1">
    <source>
        <dbReference type="ARBA" id="ARBA00023125"/>
    </source>
</evidence>
<comment type="caution">
    <text evidence="4">The sequence shown here is derived from an EMBL/GenBank/DDBJ whole genome shotgun (WGS) entry which is preliminary data.</text>
</comment>
<dbReference type="InterPro" id="IPR009057">
    <property type="entry name" value="Homeodomain-like_sf"/>
</dbReference>
<proteinExistence type="predicted"/>
<feature type="domain" description="HTH tetR-type" evidence="3">
    <location>
        <begin position="15"/>
        <end position="74"/>
    </location>
</feature>
<dbReference type="PANTHER" id="PTHR30055">
    <property type="entry name" value="HTH-TYPE TRANSCRIPTIONAL REGULATOR RUTR"/>
    <property type="match status" value="1"/>
</dbReference>
<dbReference type="AlphaFoldDB" id="A0A511J6R4"/>
<name>A0A511J6R4_9CELL</name>
<evidence type="ECO:0000313" key="4">
    <source>
        <dbReference type="EMBL" id="GEL93687.1"/>
    </source>
</evidence>
<dbReference type="InterPro" id="IPR050109">
    <property type="entry name" value="HTH-type_TetR-like_transc_reg"/>
</dbReference>
<dbReference type="Pfam" id="PF17933">
    <property type="entry name" value="TetR_C_25"/>
    <property type="match status" value="1"/>
</dbReference>
<accession>A0A511J6R4</accession>
<evidence type="ECO:0000259" key="3">
    <source>
        <dbReference type="PROSITE" id="PS50977"/>
    </source>
</evidence>
<sequence>MRTAEARGAGPSSDLTARARIREAAIECFVEDGFETSFRTIAQRAGVSPGLITHHFGSKDALRAECDEAVLREYSAFKHEAVDMPSPRLMSLLVEPGRAATLAVYMLRAIHAGGEPARDFLEHLIDKARGVMAHSLEAGIIRPSRDEEARLRYLTSVTLGAMLVHFVTSPVTTPDDFVASMHEYQRDHLLPLLELFTHGIFTDSSVLDDYVRYLWEPPDAATQS</sequence>
<dbReference type="PRINTS" id="PR00455">
    <property type="entry name" value="HTHTETR"/>
</dbReference>
<evidence type="ECO:0000256" key="2">
    <source>
        <dbReference type="PROSITE-ProRule" id="PRU00335"/>
    </source>
</evidence>
<dbReference type="GO" id="GO:0003700">
    <property type="term" value="F:DNA-binding transcription factor activity"/>
    <property type="evidence" value="ECO:0007669"/>
    <property type="project" value="TreeGrafter"/>
</dbReference>
<dbReference type="GO" id="GO:0000976">
    <property type="term" value="F:transcription cis-regulatory region binding"/>
    <property type="evidence" value="ECO:0007669"/>
    <property type="project" value="TreeGrafter"/>
</dbReference>
<dbReference type="SUPFAM" id="SSF48498">
    <property type="entry name" value="Tetracyclin repressor-like, C-terminal domain"/>
    <property type="match status" value="1"/>
</dbReference>
<dbReference type="EMBL" id="BJWG01000001">
    <property type="protein sequence ID" value="GEL93687.1"/>
    <property type="molecule type" value="Genomic_DNA"/>
</dbReference>
<keyword evidence="5" id="KW-1185">Reference proteome</keyword>
<dbReference type="InterPro" id="IPR001647">
    <property type="entry name" value="HTH_TetR"/>
</dbReference>
<dbReference type="RefSeq" id="WP_246117262.1">
    <property type="nucleotide sequence ID" value="NZ_BJWG01000001.1"/>
</dbReference>
<dbReference type="SUPFAM" id="SSF46689">
    <property type="entry name" value="Homeodomain-like"/>
    <property type="match status" value="1"/>
</dbReference>
<dbReference type="PANTHER" id="PTHR30055:SF146">
    <property type="entry name" value="HTH-TYPE TRANSCRIPTIONAL DUAL REGULATOR CECR"/>
    <property type="match status" value="1"/>
</dbReference>
<gene>
    <name evidence="4" type="ORF">CCO02nite_03450</name>
</gene>
<feature type="DNA-binding region" description="H-T-H motif" evidence="2">
    <location>
        <begin position="37"/>
        <end position="56"/>
    </location>
</feature>
<dbReference type="Proteomes" id="UP000321720">
    <property type="component" value="Unassembled WGS sequence"/>
</dbReference>
<protein>
    <submittedName>
        <fullName evidence="4">TetR family transcriptional regulator</fullName>
    </submittedName>
</protein>
<dbReference type="InterPro" id="IPR041484">
    <property type="entry name" value="TetR_C_25"/>
</dbReference>
<evidence type="ECO:0000313" key="5">
    <source>
        <dbReference type="Proteomes" id="UP000321720"/>
    </source>
</evidence>
<dbReference type="Gene3D" id="1.10.357.10">
    <property type="entry name" value="Tetracycline Repressor, domain 2"/>
    <property type="match status" value="1"/>
</dbReference>